<dbReference type="STRING" id="44742.AXF13_09160"/>
<evidence type="ECO:0000313" key="3">
    <source>
        <dbReference type="Proteomes" id="UP000069241"/>
    </source>
</evidence>
<dbReference type="AlphaFoldDB" id="A0A109W4F5"/>
<name>A0A109W4F5_9BACT</name>
<dbReference type="InterPro" id="IPR002500">
    <property type="entry name" value="PAPS_reduct_dom"/>
</dbReference>
<organism evidence="2 3">
    <name type="scientific">Desulfovibrio fairfieldensis</name>
    <dbReference type="NCBI Taxonomy" id="44742"/>
    <lineage>
        <taxon>Bacteria</taxon>
        <taxon>Pseudomonadati</taxon>
        <taxon>Thermodesulfobacteriota</taxon>
        <taxon>Desulfovibrionia</taxon>
        <taxon>Desulfovibrionales</taxon>
        <taxon>Desulfovibrionaceae</taxon>
        <taxon>Desulfovibrio</taxon>
    </lineage>
</organism>
<dbReference type="Proteomes" id="UP000069241">
    <property type="component" value="Chromosome"/>
</dbReference>
<dbReference type="EMBL" id="CP014229">
    <property type="protein sequence ID" value="AMD90275.1"/>
    <property type="molecule type" value="Genomic_DNA"/>
</dbReference>
<dbReference type="InterPro" id="IPR014729">
    <property type="entry name" value="Rossmann-like_a/b/a_fold"/>
</dbReference>
<dbReference type="Gene3D" id="3.40.50.620">
    <property type="entry name" value="HUPs"/>
    <property type="match status" value="1"/>
</dbReference>
<dbReference type="KEGG" id="dfi:AXF13_09160"/>
<protein>
    <submittedName>
        <fullName evidence="2">Phosphoadenosine phosphosulfate reductase</fullName>
    </submittedName>
</protein>
<dbReference type="SUPFAM" id="SSF52402">
    <property type="entry name" value="Adenine nucleotide alpha hydrolases-like"/>
    <property type="match status" value="1"/>
</dbReference>
<reference evidence="3" key="1">
    <citation type="submission" date="2016-02" db="EMBL/GenBank/DDBJ databases">
        <authorList>
            <person name="Holder M.E."/>
            <person name="Ajami N.J."/>
            <person name="Petrosino J.F."/>
        </authorList>
    </citation>
    <scope>NUCLEOTIDE SEQUENCE [LARGE SCALE GENOMIC DNA]</scope>
    <source>
        <strain evidence="3">CCUG 45958</strain>
    </source>
</reference>
<dbReference type="InterPro" id="IPR050128">
    <property type="entry name" value="Sulfate_adenylyltrnsfr_sub2"/>
</dbReference>
<sequence length="369" mass="41908">MLTQCSLLPPRPVALPQQLLDAHGQAPAPLSGFERRVAQATQSGLIAARQKELARKQALPLEEKINLSRSVIRDWYEAWDGQVSVSYSGGKDSSLLLWLVRGLYPEVPAVFFHTGLEYPEVVRQVLDTPNHVVWRPEIRFSSVVERHGWPIASKRIARGVHVVRHPTGKNENVRRLYLEGINRFGRKVEGFKVPLRWRFLFDAPFECSDKCCEVMKKNTAARYERESGRRPFVGTLASDSKARQRAYLLEGGCNAFDMKRPRSAPLSFWTEADVLRCIAQNGIRIPSVYGRIVRGKNGSPITTGVSRTGCVFCCFGLHLDERGRNRFERLAESHPKLHRFVMEQLGLRGVLTYCRQAAPLGLSQTFRWK</sequence>
<keyword evidence="3" id="KW-1185">Reference proteome</keyword>
<dbReference type="RefSeq" id="WP_062252775.1">
    <property type="nucleotide sequence ID" value="NZ_CP014229.1"/>
</dbReference>
<dbReference type="Pfam" id="PF01507">
    <property type="entry name" value="PAPS_reduct"/>
    <property type="match status" value="1"/>
</dbReference>
<dbReference type="PANTHER" id="PTHR43196:SF2">
    <property type="entry name" value="PHOSPHOADENOSINE PHOSPHOSULFATE REDUCTASE"/>
    <property type="match status" value="1"/>
</dbReference>
<feature type="domain" description="Phosphoadenosine phosphosulphate reductase" evidence="1">
    <location>
        <begin position="83"/>
        <end position="132"/>
    </location>
</feature>
<proteinExistence type="predicted"/>
<evidence type="ECO:0000259" key="1">
    <source>
        <dbReference type="Pfam" id="PF01507"/>
    </source>
</evidence>
<gene>
    <name evidence="2" type="ORF">AXF13_09160</name>
</gene>
<dbReference type="GO" id="GO:0003824">
    <property type="term" value="F:catalytic activity"/>
    <property type="evidence" value="ECO:0007669"/>
    <property type="project" value="InterPro"/>
</dbReference>
<accession>A0A109W4F5</accession>
<evidence type="ECO:0000313" key="2">
    <source>
        <dbReference type="EMBL" id="AMD90275.1"/>
    </source>
</evidence>
<dbReference type="PANTHER" id="PTHR43196">
    <property type="entry name" value="SULFATE ADENYLYLTRANSFERASE SUBUNIT 2"/>
    <property type="match status" value="1"/>
</dbReference>